<accession>A0A365K5I9</accession>
<keyword evidence="1" id="KW-1133">Transmembrane helix</keyword>
<dbReference type="Proteomes" id="UP000251869">
    <property type="component" value="Unassembled WGS sequence"/>
</dbReference>
<reference evidence="3 4" key="1">
    <citation type="submission" date="2018-06" db="EMBL/GenBank/DDBJ databases">
        <title>The draft genome sequences of strains SCU63 and S1.</title>
        <authorList>
            <person name="Gan L."/>
        </authorList>
    </citation>
    <scope>NUCLEOTIDE SEQUENCE [LARGE SCALE GENOMIC DNA]</scope>
    <source>
        <strain evidence="3 4">S1</strain>
    </source>
</reference>
<feature type="transmembrane region" description="Helical" evidence="1">
    <location>
        <begin position="212"/>
        <end position="230"/>
    </location>
</feature>
<keyword evidence="1" id="KW-0812">Transmembrane</keyword>
<feature type="transmembrane region" description="Helical" evidence="1">
    <location>
        <begin position="93"/>
        <end position="110"/>
    </location>
</feature>
<evidence type="ECO:0000256" key="1">
    <source>
        <dbReference type="SAM" id="Phobius"/>
    </source>
</evidence>
<keyword evidence="4" id="KW-1185">Reference proteome</keyword>
<gene>
    <name evidence="3" type="ORF">DP119_09690</name>
</gene>
<evidence type="ECO:0000313" key="4">
    <source>
        <dbReference type="Proteomes" id="UP000251869"/>
    </source>
</evidence>
<dbReference type="OrthoDB" id="9789113at2"/>
<dbReference type="EMBL" id="QLZQ01000003">
    <property type="protein sequence ID" value="RAZ67904.1"/>
    <property type="molecule type" value="Genomic_DNA"/>
</dbReference>
<dbReference type="InterPro" id="IPR000326">
    <property type="entry name" value="PAP2/HPO"/>
</dbReference>
<feature type="domain" description="Phosphatidic acid phosphatase type 2/haloperoxidase" evidence="2">
    <location>
        <begin position="116"/>
        <end position="227"/>
    </location>
</feature>
<dbReference type="SMART" id="SM00014">
    <property type="entry name" value="acidPPc"/>
    <property type="match status" value="1"/>
</dbReference>
<dbReference type="CDD" id="cd03392">
    <property type="entry name" value="PAP2_like_2"/>
    <property type="match status" value="1"/>
</dbReference>
<proteinExistence type="predicted"/>
<dbReference type="SUPFAM" id="SSF48317">
    <property type="entry name" value="Acid phosphatase/Vanadium-dependent haloperoxidase"/>
    <property type="match status" value="1"/>
</dbReference>
<name>A0A365K5I9_9BACL</name>
<dbReference type="AlphaFoldDB" id="A0A365K5I9"/>
<dbReference type="PANTHER" id="PTHR14969:SF13">
    <property type="entry name" value="AT30094P"/>
    <property type="match status" value="1"/>
</dbReference>
<dbReference type="Gene3D" id="1.20.144.10">
    <property type="entry name" value="Phosphatidic acid phosphatase type 2/haloperoxidase"/>
    <property type="match status" value="2"/>
</dbReference>
<evidence type="ECO:0000313" key="3">
    <source>
        <dbReference type="EMBL" id="RAZ67904.1"/>
    </source>
</evidence>
<dbReference type="PANTHER" id="PTHR14969">
    <property type="entry name" value="SPHINGOSINE-1-PHOSPHATE PHOSPHOHYDROLASE"/>
    <property type="match status" value="1"/>
</dbReference>
<keyword evidence="1" id="KW-0472">Membrane</keyword>
<feature type="transmembrane region" description="Helical" evidence="1">
    <location>
        <begin position="117"/>
        <end position="134"/>
    </location>
</feature>
<evidence type="ECO:0000259" key="2">
    <source>
        <dbReference type="SMART" id="SM00014"/>
    </source>
</evidence>
<protein>
    <submittedName>
        <fullName evidence="3">Phosphatidylglycerophosphatase</fullName>
    </submittedName>
</protein>
<sequence>MRKQGNPEPVWKCTPCGFFIGCGWFSKMPYGCGKEEGASMKRIFYPLAMATLLGFFGILYYYQREQVRELDERAASLFGAMGWLEAMSFLGEQWLIFTASFLLLVFLWAFRHNYRGMLFVFLTVGAGNALNRLLQEWFARPMPEFPEEVASYSFPSDHAMVGLLYLFTLAYFLGGRAVTETARLVIWLAAVSLTVLAALSQVASGAHYLSDVLAGLFLGYTLFVLVAIWYEMRERQFRKRRYAGAEELEDSRESKIRQ</sequence>
<feature type="transmembrane region" description="Helical" evidence="1">
    <location>
        <begin position="154"/>
        <end position="173"/>
    </location>
</feature>
<dbReference type="Pfam" id="PF01569">
    <property type="entry name" value="PAP2"/>
    <property type="match status" value="1"/>
</dbReference>
<organism evidence="3 4">
    <name type="scientific">Planococcus maitriensis</name>
    <dbReference type="NCBI Taxonomy" id="221799"/>
    <lineage>
        <taxon>Bacteria</taxon>
        <taxon>Bacillati</taxon>
        <taxon>Bacillota</taxon>
        <taxon>Bacilli</taxon>
        <taxon>Bacillales</taxon>
        <taxon>Caryophanaceae</taxon>
        <taxon>Planococcus</taxon>
    </lineage>
</organism>
<dbReference type="InterPro" id="IPR036938">
    <property type="entry name" value="PAP2/HPO_sf"/>
</dbReference>
<feature type="transmembrane region" description="Helical" evidence="1">
    <location>
        <begin position="185"/>
        <end position="206"/>
    </location>
</feature>
<feature type="transmembrane region" description="Helical" evidence="1">
    <location>
        <begin position="43"/>
        <end position="62"/>
    </location>
</feature>
<comment type="caution">
    <text evidence="3">The sequence shown here is derived from an EMBL/GenBank/DDBJ whole genome shotgun (WGS) entry which is preliminary data.</text>
</comment>